<feature type="binding site" evidence="7">
    <location>
        <position position="164"/>
    </location>
    <ligand>
        <name>Fe cation</name>
        <dbReference type="ChEBI" id="CHEBI:24875"/>
        <label>1</label>
    </ligand>
</feature>
<feature type="binding site" evidence="7">
    <location>
        <position position="206"/>
    </location>
    <ligand>
        <name>Fe cation</name>
        <dbReference type="ChEBI" id="CHEBI:24875"/>
        <label>1</label>
    </ligand>
</feature>
<comment type="similarity">
    <text evidence="1 8">Belongs to the ferritin family.</text>
</comment>
<accession>A0A6J2PV50</accession>
<dbReference type="OrthoDB" id="186462at2759"/>
<evidence type="ECO:0000256" key="8">
    <source>
        <dbReference type="RuleBase" id="RU361145"/>
    </source>
</evidence>
<keyword evidence="2 8" id="KW-0409">Iron storage</keyword>
<feature type="binding site" evidence="7">
    <location>
        <position position="240"/>
    </location>
    <ligand>
        <name>Fe cation</name>
        <dbReference type="ChEBI" id="CHEBI:24875"/>
        <label>1</label>
    </ligand>
</feature>
<keyword evidence="4" id="KW-0560">Oxidoreductase</keyword>
<keyword evidence="10" id="KW-1185">Reference proteome</keyword>
<dbReference type="GO" id="GO:0008199">
    <property type="term" value="F:ferric iron binding"/>
    <property type="evidence" value="ECO:0007669"/>
    <property type="project" value="InterPro"/>
</dbReference>
<evidence type="ECO:0000256" key="4">
    <source>
        <dbReference type="ARBA" id="ARBA00023002"/>
    </source>
</evidence>
<comment type="function">
    <text evidence="8">Stores iron in a soluble, non-toxic, readily available form. Important for iron homeostasis. Iron is taken up in the ferrous form and deposited as ferric hydroxides after oxidation.</text>
</comment>
<dbReference type="FunFam" id="1.20.1260.10:FF:000002">
    <property type="entry name" value="Ferritin, mitochondrial"/>
    <property type="match status" value="1"/>
</dbReference>
<dbReference type="GO" id="GO:0005737">
    <property type="term" value="C:cytoplasm"/>
    <property type="evidence" value="ECO:0007669"/>
    <property type="project" value="TreeGrafter"/>
</dbReference>
<proteinExistence type="inferred from homology"/>
<dbReference type="InterPro" id="IPR001519">
    <property type="entry name" value="Ferritin"/>
</dbReference>
<feature type="domain" description="Ferritin-like diiron" evidence="9">
    <location>
        <begin position="109"/>
        <end position="258"/>
    </location>
</feature>
<dbReference type="GO" id="GO:0004322">
    <property type="term" value="F:ferroxidase activity"/>
    <property type="evidence" value="ECO:0007669"/>
    <property type="project" value="UniProtKB-EC"/>
</dbReference>
<dbReference type="CDD" id="cd01056">
    <property type="entry name" value="Euk_Ferritin"/>
    <property type="match status" value="1"/>
</dbReference>
<dbReference type="Proteomes" id="UP000504630">
    <property type="component" value="Chromosome 6"/>
</dbReference>
<dbReference type="InterPro" id="IPR008331">
    <property type="entry name" value="Ferritin_DPS_dom"/>
</dbReference>
<dbReference type="PROSITE" id="PS50905">
    <property type="entry name" value="FERRITIN_LIKE"/>
    <property type="match status" value="1"/>
</dbReference>
<dbReference type="AlphaFoldDB" id="A0A6J2PV50"/>
<dbReference type="InterPro" id="IPR012347">
    <property type="entry name" value="Ferritin-like"/>
</dbReference>
<dbReference type="RefSeq" id="XP_029289304.1">
    <property type="nucleotide sequence ID" value="XM_029433444.1"/>
</dbReference>
<evidence type="ECO:0000256" key="7">
    <source>
        <dbReference type="PIRSR" id="PIRSR601519-1"/>
    </source>
</evidence>
<evidence type="ECO:0000313" key="11">
    <source>
        <dbReference type="RefSeq" id="XP_029289304.1"/>
    </source>
</evidence>
<dbReference type="PANTHER" id="PTHR11431:SF80">
    <property type="entry name" value="FERRITIN"/>
    <property type="match status" value="1"/>
</dbReference>
<dbReference type="SUPFAM" id="SSF47240">
    <property type="entry name" value="Ferritin-like"/>
    <property type="match status" value="1"/>
</dbReference>
<dbReference type="PANTHER" id="PTHR11431">
    <property type="entry name" value="FERRITIN"/>
    <property type="match status" value="1"/>
</dbReference>
<dbReference type="InterPro" id="IPR009078">
    <property type="entry name" value="Ferritin-like_SF"/>
</dbReference>
<gene>
    <name evidence="11" type="primary">LOC115009470</name>
</gene>
<evidence type="ECO:0000256" key="3">
    <source>
        <dbReference type="ARBA" id="ARBA00022723"/>
    </source>
</evidence>
<evidence type="ECO:0000256" key="2">
    <source>
        <dbReference type="ARBA" id="ARBA00022434"/>
    </source>
</evidence>
<dbReference type="KEGG" id="cgob:115009470"/>
<dbReference type="GO" id="GO:0006879">
    <property type="term" value="P:intracellular iron ion homeostasis"/>
    <property type="evidence" value="ECO:0007669"/>
    <property type="project" value="UniProtKB-KW"/>
</dbReference>
<dbReference type="InterPro" id="IPR014034">
    <property type="entry name" value="Ferritin_CS"/>
</dbReference>
<evidence type="ECO:0000256" key="1">
    <source>
        <dbReference type="ARBA" id="ARBA00007513"/>
    </source>
</evidence>
<dbReference type="InterPro" id="IPR009040">
    <property type="entry name" value="Ferritin-like_diiron"/>
</dbReference>
<protein>
    <recommendedName>
        <fullName evidence="8">Ferritin</fullName>
    </recommendedName>
</protein>
<dbReference type="InParanoid" id="A0A6J2PV50"/>
<evidence type="ECO:0000259" key="9">
    <source>
        <dbReference type="PROSITE" id="PS50905"/>
    </source>
</evidence>
<sequence>MVGKVLSKGLRDKVVERHKLSEGYNFIQRLNRSSGATSSRDDGAAYLAVAAGDVTSDWELLSLGIELGHTTGYLCETSDSYKPGHLETLLNTSKINCMDVEEMTSQIRQNFHQDCEAAINRQINLELYASYVYLSMAYYFDRDDKSLPNFVKFFHAQSKEERQHAEKLMSLQNQRGGRIFLQNIRKPDRDEWGGGLEALDSCLQLEKSVNQSLLDLQKMAAEHNDPHLCDFIETHFLDEQVKSIKQLADWISNLRLMGAPQSGMAEYLFDKHTMADEGS</sequence>
<dbReference type="GO" id="GO:0008198">
    <property type="term" value="F:ferrous iron binding"/>
    <property type="evidence" value="ECO:0007669"/>
    <property type="project" value="TreeGrafter"/>
</dbReference>
<keyword evidence="3 7" id="KW-0479">Metal-binding</keyword>
<dbReference type="Gene3D" id="1.20.1260.10">
    <property type="match status" value="1"/>
</dbReference>
<feature type="binding site" evidence="7">
    <location>
        <position position="126"/>
    </location>
    <ligand>
        <name>Fe cation</name>
        <dbReference type="ChEBI" id="CHEBI:24875"/>
        <label>1</label>
    </ligand>
</feature>
<dbReference type="PROSITE" id="PS00204">
    <property type="entry name" value="FERRITIN_2"/>
    <property type="match status" value="1"/>
</dbReference>
<feature type="binding site" evidence="7">
    <location>
        <position position="161"/>
    </location>
    <ligand>
        <name>Fe cation</name>
        <dbReference type="ChEBI" id="CHEBI:24875"/>
        <label>1</label>
    </ligand>
</feature>
<dbReference type="Pfam" id="PF00210">
    <property type="entry name" value="Ferritin"/>
    <property type="match status" value="1"/>
</dbReference>
<name>A0A6J2PV50_COTGO</name>
<evidence type="ECO:0000256" key="6">
    <source>
        <dbReference type="ARBA" id="ARBA00047990"/>
    </source>
</evidence>
<dbReference type="GeneID" id="115009470"/>
<organism evidence="10 11">
    <name type="scientific">Cottoperca gobio</name>
    <name type="common">Frogmouth</name>
    <name type="synonym">Aphritis gobio</name>
    <dbReference type="NCBI Taxonomy" id="56716"/>
    <lineage>
        <taxon>Eukaryota</taxon>
        <taxon>Metazoa</taxon>
        <taxon>Chordata</taxon>
        <taxon>Craniata</taxon>
        <taxon>Vertebrata</taxon>
        <taxon>Euteleostomi</taxon>
        <taxon>Actinopterygii</taxon>
        <taxon>Neopterygii</taxon>
        <taxon>Teleostei</taxon>
        <taxon>Neoteleostei</taxon>
        <taxon>Acanthomorphata</taxon>
        <taxon>Eupercaria</taxon>
        <taxon>Perciformes</taxon>
        <taxon>Notothenioidei</taxon>
        <taxon>Bovichtidae</taxon>
        <taxon>Cottoperca</taxon>
    </lineage>
</organism>
<evidence type="ECO:0000313" key="10">
    <source>
        <dbReference type="Proteomes" id="UP000504630"/>
    </source>
</evidence>
<reference evidence="11" key="1">
    <citation type="submission" date="2025-08" db="UniProtKB">
        <authorList>
            <consortium name="RefSeq"/>
        </authorList>
    </citation>
    <scope>IDENTIFICATION</scope>
</reference>
<keyword evidence="5 7" id="KW-0408">Iron</keyword>
<evidence type="ECO:0000256" key="5">
    <source>
        <dbReference type="ARBA" id="ARBA00023004"/>
    </source>
</evidence>
<dbReference type="GO" id="GO:0006826">
    <property type="term" value="P:iron ion transport"/>
    <property type="evidence" value="ECO:0007669"/>
    <property type="project" value="InterPro"/>
</dbReference>
<comment type="catalytic activity">
    <reaction evidence="6">
        <text>4 Fe(2+) + O2 + 4 H(+) = 4 Fe(3+) + 2 H2O</text>
        <dbReference type="Rhea" id="RHEA:11148"/>
        <dbReference type="ChEBI" id="CHEBI:15377"/>
        <dbReference type="ChEBI" id="CHEBI:15378"/>
        <dbReference type="ChEBI" id="CHEBI:15379"/>
        <dbReference type="ChEBI" id="CHEBI:29033"/>
        <dbReference type="ChEBI" id="CHEBI:29034"/>
        <dbReference type="EC" id="1.16.3.1"/>
    </reaction>
</comment>